<dbReference type="RefSeq" id="WP_146414886.1">
    <property type="nucleotide sequence ID" value="NZ_SJPZ01000002.1"/>
</dbReference>
<evidence type="ECO:0000256" key="1">
    <source>
        <dbReference type="SAM" id="MobiDB-lite"/>
    </source>
</evidence>
<gene>
    <name evidence="3" type="ORF">V7x_38920</name>
</gene>
<feature type="region of interest" description="Disordered" evidence="1">
    <location>
        <begin position="169"/>
        <end position="215"/>
    </location>
</feature>
<dbReference type="PANTHER" id="PTHR11220">
    <property type="entry name" value="HEME-BINDING PROTEIN-RELATED"/>
    <property type="match status" value="1"/>
</dbReference>
<name>A0A5C6FP53_9PLAN</name>
<proteinExistence type="predicted"/>
<dbReference type="InterPro" id="IPR006917">
    <property type="entry name" value="SOUL_heme-bd"/>
</dbReference>
<feature type="compositionally biased region" description="Basic and acidic residues" evidence="1">
    <location>
        <begin position="188"/>
        <end position="200"/>
    </location>
</feature>
<dbReference type="SUPFAM" id="SSF55136">
    <property type="entry name" value="Probable bacterial effector-binding domain"/>
    <property type="match status" value="1"/>
</dbReference>
<dbReference type="FunFam" id="3.20.80.10:FF:000008">
    <property type="entry name" value="SOUL heme-binding protein"/>
    <property type="match status" value="1"/>
</dbReference>
<sequence precursor="true">MTRKMFHLGVLVGAAVLGTAAWTMTARAGYESAEYKVVETDGDIEIREYPDLMLAATSSKLDSQGRDGSFMRLFRYISGNNESDQKIAMTTPVFMEGENGLSDVSMGFVMPKEVAVKGVPDPKSDGVEIRRREGGRFAVIRFSGRMDSKLAKKQEARLRDWMKSRGLEGETTAEAAGYDPPFTPGPLRRNEILIRLKQPSDETPSVDRPMRRGDL</sequence>
<organism evidence="3 4">
    <name type="scientific">Crateriforma conspicua</name>
    <dbReference type="NCBI Taxonomy" id="2527996"/>
    <lineage>
        <taxon>Bacteria</taxon>
        <taxon>Pseudomonadati</taxon>
        <taxon>Planctomycetota</taxon>
        <taxon>Planctomycetia</taxon>
        <taxon>Planctomycetales</taxon>
        <taxon>Planctomycetaceae</taxon>
        <taxon>Crateriforma</taxon>
    </lineage>
</organism>
<dbReference type="InterPro" id="IPR011256">
    <property type="entry name" value="Reg_factor_effector_dom_sf"/>
</dbReference>
<feature type="signal peptide" evidence="2">
    <location>
        <begin position="1"/>
        <end position="28"/>
    </location>
</feature>
<accession>A0A5C6FP53</accession>
<dbReference type="Proteomes" id="UP000316476">
    <property type="component" value="Unassembled WGS sequence"/>
</dbReference>
<evidence type="ECO:0000313" key="3">
    <source>
        <dbReference type="EMBL" id="TWU62163.1"/>
    </source>
</evidence>
<reference evidence="3 4" key="1">
    <citation type="submission" date="2019-02" db="EMBL/GenBank/DDBJ databases">
        <title>Deep-cultivation of Planctomycetes and their phenomic and genomic characterization uncovers novel biology.</title>
        <authorList>
            <person name="Wiegand S."/>
            <person name="Jogler M."/>
            <person name="Boedeker C."/>
            <person name="Pinto D."/>
            <person name="Vollmers J."/>
            <person name="Rivas-Marin E."/>
            <person name="Kohn T."/>
            <person name="Peeters S.H."/>
            <person name="Heuer A."/>
            <person name="Rast P."/>
            <person name="Oberbeckmann S."/>
            <person name="Bunk B."/>
            <person name="Jeske O."/>
            <person name="Meyerdierks A."/>
            <person name="Storesund J.E."/>
            <person name="Kallscheuer N."/>
            <person name="Luecker S."/>
            <person name="Lage O.M."/>
            <person name="Pohl T."/>
            <person name="Merkel B.J."/>
            <person name="Hornburger P."/>
            <person name="Mueller R.-W."/>
            <person name="Bruemmer F."/>
            <person name="Labrenz M."/>
            <person name="Spormann A.M."/>
            <person name="Op Den Camp H."/>
            <person name="Overmann J."/>
            <person name="Amann R."/>
            <person name="Jetten M.S.M."/>
            <person name="Mascher T."/>
            <person name="Medema M.H."/>
            <person name="Devos D.P."/>
            <person name="Kaster A.-K."/>
            <person name="Ovreas L."/>
            <person name="Rohde M."/>
            <person name="Galperin M.Y."/>
            <person name="Jogler C."/>
        </authorList>
    </citation>
    <scope>NUCLEOTIDE SEQUENCE [LARGE SCALE GENOMIC DNA]</scope>
    <source>
        <strain evidence="3 4">V7</strain>
    </source>
</reference>
<evidence type="ECO:0000256" key="2">
    <source>
        <dbReference type="SAM" id="SignalP"/>
    </source>
</evidence>
<protein>
    <submittedName>
        <fullName evidence="3">SOUL heme-binding protein</fullName>
    </submittedName>
</protein>
<dbReference type="Pfam" id="PF04832">
    <property type="entry name" value="SOUL"/>
    <property type="match status" value="1"/>
</dbReference>
<comment type="caution">
    <text evidence="3">The sequence shown here is derived from an EMBL/GenBank/DDBJ whole genome shotgun (WGS) entry which is preliminary data.</text>
</comment>
<feature type="chain" id="PRO_5023023585" evidence="2">
    <location>
        <begin position="29"/>
        <end position="215"/>
    </location>
</feature>
<keyword evidence="2" id="KW-0732">Signal</keyword>
<dbReference type="OrthoDB" id="291415at2"/>
<evidence type="ECO:0000313" key="4">
    <source>
        <dbReference type="Proteomes" id="UP000316476"/>
    </source>
</evidence>
<dbReference type="PANTHER" id="PTHR11220:SF1">
    <property type="entry name" value="HEME-BINDING PROTEIN 2"/>
    <property type="match status" value="1"/>
</dbReference>
<dbReference type="AlphaFoldDB" id="A0A5C6FP53"/>
<dbReference type="Gene3D" id="3.20.80.10">
    <property type="entry name" value="Regulatory factor, effector binding domain"/>
    <property type="match status" value="1"/>
</dbReference>
<dbReference type="EMBL" id="SJPZ01000002">
    <property type="protein sequence ID" value="TWU62163.1"/>
    <property type="molecule type" value="Genomic_DNA"/>
</dbReference>